<dbReference type="AlphaFoldDB" id="A0A3G9JNL0"/>
<evidence type="ECO:0000259" key="1">
    <source>
        <dbReference type="PROSITE" id="PS50943"/>
    </source>
</evidence>
<dbReference type="Pfam" id="PF13560">
    <property type="entry name" value="HTH_31"/>
    <property type="match status" value="1"/>
</dbReference>
<sequence>MEYKLTDIDKRCLGLELGRRRRLAKVKQLDAAEAFGKTRNWLSQIESGTITVSLIDAYHMCEIYQCDLSEVMRIAVETTKDLKKIES</sequence>
<dbReference type="SUPFAM" id="SSF47413">
    <property type="entry name" value="lambda repressor-like DNA-binding domains"/>
    <property type="match status" value="1"/>
</dbReference>
<dbReference type="InterPro" id="IPR001387">
    <property type="entry name" value="Cro/C1-type_HTH"/>
</dbReference>
<accession>A0A3G9JNL0</accession>
<name>A0A3G9JNL0_9FIRM</name>
<dbReference type="Gene3D" id="1.10.260.40">
    <property type="entry name" value="lambda repressor-like DNA-binding domains"/>
    <property type="match status" value="1"/>
</dbReference>
<evidence type="ECO:0000313" key="2">
    <source>
        <dbReference type="EMBL" id="BBH26593.1"/>
    </source>
</evidence>
<dbReference type="GO" id="GO:0003677">
    <property type="term" value="F:DNA binding"/>
    <property type="evidence" value="ECO:0007669"/>
    <property type="project" value="InterPro"/>
</dbReference>
<organism evidence="2 3">
    <name type="scientific">Intestinibaculum porci</name>
    <dbReference type="NCBI Taxonomy" id="2487118"/>
    <lineage>
        <taxon>Bacteria</taxon>
        <taxon>Bacillati</taxon>
        <taxon>Bacillota</taxon>
        <taxon>Erysipelotrichia</taxon>
        <taxon>Erysipelotrichales</taxon>
        <taxon>Erysipelotrichaceae</taxon>
        <taxon>Intestinibaculum</taxon>
    </lineage>
</organism>
<dbReference type="KEGG" id="ebm:SG0102_15270"/>
<reference evidence="2 3" key="1">
    <citation type="submission" date="2018-11" db="EMBL/GenBank/DDBJ databases">
        <title>Novel Erysipelotrichaceae bacterium isolated from small intestine of a swine.</title>
        <authorList>
            <person name="Kim J.S."/>
            <person name="Choe H."/>
            <person name="Lee Y.R."/>
            <person name="Kim K.M."/>
            <person name="Park D.S."/>
        </authorList>
    </citation>
    <scope>NUCLEOTIDE SEQUENCE [LARGE SCALE GENOMIC DNA]</scope>
    <source>
        <strain evidence="2 3">SG0102</strain>
    </source>
</reference>
<dbReference type="RefSeq" id="WP_125119441.1">
    <property type="nucleotide sequence ID" value="NZ_AP019309.1"/>
</dbReference>
<evidence type="ECO:0000313" key="3">
    <source>
        <dbReference type="Proteomes" id="UP000268059"/>
    </source>
</evidence>
<dbReference type="InterPro" id="IPR010982">
    <property type="entry name" value="Lambda_DNA-bd_dom_sf"/>
</dbReference>
<dbReference type="PROSITE" id="PS50943">
    <property type="entry name" value="HTH_CROC1"/>
    <property type="match status" value="1"/>
</dbReference>
<proteinExistence type="predicted"/>
<protein>
    <recommendedName>
        <fullName evidence="1">HTH cro/C1-type domain-containing protein</fullName>
    </recommendedName>
</protein>
<dbReference type="EMBL" id="AP019309">
    <property type="protein sequence ID" value="BBH26593.1"/>
    <property type="molecule type" value="Genomic_DNA"/>
</dbReference>
<gene>
    <name evidence="2" type="ORF">SG0102_15270</name>
</gene>
<feature type="domain" description="HTH cro/C1-type" evidence="1">
    <location>
        <begin position="19"/>
        <end position="71"/>
    </location>
</feature>
<dbReference type="Proteomes" id="UP000268059">
    <property type="component" value="Chromosome"/>
</dbReference>
<dbReference type="SMART" id="SM00530">
    <property type="entry name" value="HTH_XRE"/>
    <property type="match status" value="1"/>
</dbReference>
<dbReference type="InParanoid" id="A0A3G9JNL0"/>
<dbReference type="CDD" id="cd00093">
    <property type="entry name" value="HTH_XRE"/>
    <property type="match status" value="1"/>
</dbReference>
<keyword evidence="3" id="KW-1185">Reference proteome</keyword>